<evidence type="ECO:0000313" key="2">
    <source>
        <dbReference type="Proteomes" id="UP000316184"/>
    </source>
</evidence>
<accession>A0A561U7H7</accession>
<name>A0A561U7H7_9PSEU</name>
<gene>
    <name evidence="1" type="ORF">FHU35_12314</name>
</gene>
<sequence>MSADVSATREAVAANAFTRGRAQESGWYGDHLPERDFPMLIELLAQASPPLEKSPSGEISLDDLTAAFEKSCRGEVLRSVVTFC</sequence>
<proteinExistence type="predicted"/>
<dbReference type="AlphaFoldDB" id="A0A561U7H7"/>
<dbReference type="EMBL" id="VIWX01000002">
    <property type="protein sequence ID" value="TWF95320.1"/>
    <property type="molecule type" value="Genomic_DNA"/>
</dbReference>
<evidence type="ECO:0000313" key="1">
    <source>
        <dbReference type="EMBL" id="TWF95320.1"/>
    </source>
</evidence>
<comment type="caution">
    <text evidence="1">The sequence shown here is derived from an EMBL/GenBank/DDBJ whole genome shotgun (WGS) entry which is preliminary data.</text>
</comment>
<keyword evidence="2" id="KW-1185">Reference proteome</keyword>
<organism evidence="1 2">
    <name type="scientific">Saccharopolyspora dendranthemae</name>
    <dbReference type="NCBI Taxonomy" id="1181886"/>
    <lineage>
        <taxon>Bacteria</taxon>
        <taxon>Bacillati</taxon>
        <taxon>Actinomycetota</taxon>
        <taxon>Actinomycetes</taxon>
        <taxon>Pseudonocardiales</taxon>
        <taxon>Pseudonocardiaceae</taxon>
        <taxon>Saccharopolyspora</taxon>
    </lineage>
</organism>
<protein>
    <submittedName>
        <fullName evidence="1">Uncharacterized protein</fullName>
    </submittedName>
</protein>
<dbReference type="Proteomes" id="UP000316184">
    <property type="component" value="Unassembled WGS sequence"/>
</dbReference>
<reference evidence="1 2" key="1">
    <citation type="submission" date="2019-06" db="EMBL/GenBank/DDBJ databases">
        <title>Sequencing the genomes of 1000 actinobacteria strains.</title>
        <authorList>
            <person name="Klenk H.-P."/>
        </authorList>
    </citation>
    <scope>NUCLEOTIDE SEQUENCE [LARGE SCALE GENOMIC DNA]</scope>
    <source>
        <strain evidence="1 2">DSM 46699</strain>
    </source>
</reference>